<dbReference type="InterPro" id="IPR015421">
    <property type="entry name" value="PyrdxlP-dep_Trfase_major"/>
</dbReference>
<dbReference type="Gene3D" id="3.90.1150.10">
    <property type="entry name" value="Aspartate Aminotransferase, domain 1"/>
    <property type="match status" value="1"/>
</dbReference>
<dbReference type="OrthoDB" id="7042322at2759"/>
<accession>A0A6A5X689</accession>
<evidence type="ECO:0000259" key="2">
    <source>
        <dbReference type="Pfam" id="PF00155"/>
    </source>
</evidence>
<dbReference type="GeneID" id="54282954"/>
<keyword evidence="4" id="KW-1185">Reference proteome</keyword>
<dbReference type="InterPro" id="IPR015424">
    <property type="entry name" value="PyrdxlP-dep_Trfase"/>
</dbReference>
<evidence type="ECO:0000256" key="1">
    <source>
        <dbReference type="ARBA" id="ARBA00022898"/>
    </source>
</evidence>
<keyword evidence="3" id="KW-0808">Transferase</keyword>
<dbReference type="Proteomes" id="UP000799778">
    <property type="component" value="Unassembled WGS sequence"/>
</dbReference>
<dbReference type="Gene3D" id="3.40.640.10">
    <property type="entry name" value="Type I PLP-dependent aspartate aminotransferase-like (Major domain)"/>
    <property type="match status" value="1"/>
</dbReference>
<keyword evidence="1" id="KW-0663">Pyridoxal phosphate</keyword>
<feature type="domain" description="Aminotransferase class I/classII large" evidence="2">
    <location>
        <begin position="46"/>
        <end position="418"/>
    </location>
</feature>
<dbReference type="EMBL" id="ML978083">
    <property type="protein sequence ID" value="KAF2008498.1"/>
    <property type="molecule type" value="Genomic_DNA"/>
</dbReference>
<dbReference type="SUPFAM" id="SSF53383">
    <property type="entry name" value="PLP-dependent transferases"/>
    <property type="match status" value="1"/>
</dbReference>
<gene>
    <name evidence="3" type="ORF">BU24DRAFT_403123</name>
</gene>
<dbReference type="PANTHER" id="PTHR43795:SF63">
    <property type="entry name" value="PUTATIVE (AFU_ORTHOLOGUE AFUA_4G00630)-RELATED"/>
    <property type="match status" value="1"/>
</dbReference>
<dbReference type="GO" id="GO:0006520">
    <property type="term" value="P:amino acid metabolic process"/>
    <property type="evidence" value="ECO:0007669"/>
    <property type="project" value="TreeGrafter"/>
</dbReference>
<evidence type="ECO:0000313" key="3">
    <source>
        <dbReference type="EMBL" id="KAF2008498.1"/>
    </source>
</evidence>
<dbReference type="GO" id="GO:0030170">
    <property type="term" value="F:pyridoxal phosphate binding"/>
    <property type="evidence" value="ECO:0007669"/>
    <property type="project" value="InterPro"/>
</dbReference>
<dbReference type="InterPro" id="IPR004839">
    <property type="entry name" value="Aminotransferase_I/II_large"/>
</dbReference>
<evidence type="ECO:0000313" key="4">
    <source>
        <dbReference type="Proteomes" id="UP000799778"/>
    </source>
</evidence>
<dbReference type="PRINTS" id="PR00753">
    <property type="entry name" value="ACCSYNTHASE"/>
</dbReference>
<dbReference type="InterPro" id="IPR015422">
    <property type="entry name" value="PyrdxlP-dep_Trfase_small"/>
</dbReference>
<protein>
    <submittedName>
        <fullName evidence="3">PLP-dependent transferase</fullName>
    </submittedName>
</protein>
<dbReference type="InterPro" id="IPR050478">
    <property type="entry name" value="Ethylene_sulfur-biosynth"/>
</dbReference>
<dbReference type="CDD" id="cd00609">
    <property type="entry name" value="AAT_like"/>
    <property type="match status" value="1"/>
</dbReference>
<dbReference type="Pfam" id="PF00155">
    <property type="entry name" value="Aminotran_1_2"/>
    <property type="match status" value="1"/>
</dbReference>
<proteinExistence type="predicted"/>
<dbReference type="AlphaFoldDB" id="A0A6A5X689"/>
<dbReference type="PANTHER" id="PTHR43795">
    <property type="entry name" value="BIFUNCTIONAL ASPARTATE AMINOTRANSFERASE AND GLUTAMATE/ASPARTATE-PREPHENATE AMINOTRANSFERASE-RELATED"/>
    <property type="match status" value="1"/>
</dbReference>
<organism evidence="3 4">
    <name type="scientific">Aaosphaeria arxii CBS 175.79</name>
    <dbReference type="NCBI Taxonomy" id="1450172"/>
    <lineage>
        <taxon>Eukaryota</taxon>
        <taxon>Fungi</taxon>
        <taxon>Dikarya</taxon>
        <taxon>Ascomycota</taxon>
        <taxon>Pezizomycotina</taxon>
        <taxon>Dothideomycetes</taxon>
        <taxon>Pleosporomycetidae</taxon>
        <taxon>Pleosporales</taxon>
        <taxon>Pleosporales incertae sedis</taxon>
        <taxon>Aaosphaeria</taxon>
    </lineage>
</organism>
<dbReference type="RefSeq" id="XP_033376837.1">
    <property type="nucleotide sequence ID" value="XM_033525557.1"/>
</dbReference>
<sequence length="431" mass="47628">MGSNISDRASSVKGRRIRKDAWDGTNIWHPQRNPNGYISLGLAENSLMHSELRDFLNTKTPIDSNSKAFTYGDASLSLRLAISRFLTSQLQPARPFTPDQMFATSGVNVAIEHCAWGLANAGDGILVGRPYHRMFIQNIQLRMNVRFIPVSFGAEDPFRPAIVQDYEAALHLAHSQGITVRALLLCHPHNPLGRYYPLDTLIQLLKFCQKHQIHIISDEIYALSTFPTRDTHQSFHSVSSIDTTDLIDPSLVHILWGPSKDFGASGLRTGVVISQSNLGFLAALRTCGLYSAPSSLAENAVVEVLSDGEFARAYVEENRRRIAEAYGVVGEVLGRYGLEWRRGVNAAFFVWVDLGRAWIEARGGGSRWEGLTEEICGRCLEEGVVVVGGDLAGAEEEGWVRVVFTRERGEVEEGVRRIARAVLGKGVGVRL</sequence>
<dbReference type="GO" id="GO:0008483">
    <property type="term" value="F:transaminase activity"/>
    <property type="evidence" value="ECO:0007669"/>
    <property type="project" value="TreeGrafter"/>
</dbReference>
<reference evidence="3" key="1">
    <citation type="journal article" date="2020" name="Stud. Mycol.">
        <title>101 Dothideomycetes genomes: a test case for predicting lifestyles and emergence of pathogens.</title>
        <authorList>
            <person name="Haridas S."/>
            <person name="Albert R."/>
            <person name="Binder M."/>
            <person name="Bloem J."/>
            <person name="Labutti K."/>
            <person name="Salamov A."/>
            <person name="Andreopoulos B."/>
            <person name="Baker S."/>
            <person name="Barry K."/>
            <person name="Bills G."/>
            <person name="Bluhm B."/>
            <person name="Cannon C."/>
            <person name="Castanera R."/>
            <person name="Culley D."/>
            <person name="Daum C."/>
            <person name="Ezra D."/>
            <person name="Gonzalez J."/>
            <person name="Henrissat B."/>
            <person name="Kuo A."/>
            <person name="Liang C."/>
            <person name="Lipzen A."/>
            <person name="Lutzoni F."/>
            <person name="Magnuson J."/>
            <person name="Mondo S."/>
            <person name="Nolan M."/>
            <person name="Ohm R."/>
            <person name="Pangilinan J."/>
            <person name="Park H.-J."/>
            <person name="Ramirez L."/>
            <person name="Alfaro M."/>
            <person name="Sun H."/>
            <person name="Tritt A."/>
            <person name="Yoshinaga Y."/>
            <person name="Zwiers L.-H."/>
            <person name="Turgeon B."/>
            <person name="Goodwin S."/>
            <person name="Spatafora J."/>
            <person name="Crous P."/>
            <person name="Grigoriev I."/>
        </authorList>
    </citation>
    <scope>NUCLEOTIDE SEQUENCE</scope>
    <source>
        <strain evidence="3">CBS 175.79</strain>
    </source>
</reference>
<name>A0A6A5X689_9PLEO</name>